<gene>
    <name evidence="1" type="ORF">FHS03_000309</name>
</gene>
<dbReference type="RefSeq" id="WP_183439257.1">
    <property type="nucleotide sequence ID" value="NZ_JACHXD010000001.1"/>
</dbReference>
<keyword evidence="2" id="KW-1185">Reference proteome</keyword>
<accession>A0A7W5FS29</accession>
<evidence type="ECO:0000313" key="2">
    <source>
        <dbReference type="Proteomes" id="UP000541535"/>
    </source>
</evidence>
<dbReference type="EMBL" id="JACHXD010000001">
    <property type="protein sequence ID" value="MBB3117290.1"/>
    <property type="molecule type" value="Genomic_DNA"/>
</dbReference>
<name>A0A7W5FS29_9BURK</name>
<reference evidence="1 2" key="1">
    <citation type="submission" date="2020-08" db="EMBL/GenBank/DDBJ databases">
        <title>Genomic Encyclopedia of Type Strains, Phase III (KMG-III): the genomes of soil and plant-associated and newly described type strains.</title>
        <authorList>
            <person name="Whitman W."/>
        </authorList>
    </citation>
    <scope>NUCLEOTIDE SEQUENCE [LARGE SCALE GENOMIC DNA]</scope>
    <source>
        <strain evidence="1 2">CECT 8897</strain>
    </source>
</reference>
<comment type="caution">
    <text evidence="1">The sequence shown here is derived from an EMBL/GenBank/DDBJ whole genome shotgun (WGS) entry which is preliminary data.</text>
</comment>
<evidence type="ECO:0000313" key="1">
    <source>
        <dbReference type="EMBL" id="MBB3117290.1"/>
    </source>
</evidence>
<proteinExistence type="predicted"/>
<dbReference type="AlphaFoldDB" id="A0A7W5FS29"/>
<organism evidence="1 2">
    <name type="scientific">Pseudoduganella violacea</name>
    <dbReference type="NCBI Taxonomy" id="1715466"/>
    <lineage>
        <taxon>Bacteria</taxon>
        <taxon>Pseudomonadati</taxon>
        <taxon>Pseudomonadota</taxon>
        <taxon>Betaproteobacteria</taxon>
        <taxon>Burkholderiales</taxon>
        <taxon>Oxalobacteraceae</taxon>
        <taxon>Telluria group</taxon>
        <taxon>Pseudoduganella</taxon>
    </lineage>
</organism>
<sequence>MKPIERFSLQSLPAGYPSKEFKRRLVCDGLPTWVVVDGDEIAAQFLCDGFIVLVTNYDYFDGVNTWIHLLDEDGKIRDIVTTPDYFGFLQEVEIQSERELNFGFYGTNDRWSLRLREKPVWSFRIEELRSRANRFLFSKRRLMLACTKGKPWFFQPDQLGVPENAAELDD</sequence>
<protein>
    <submittedName>
        <fullName evidence="1">Uncharacterized protein</fullName>
    </submittedName>
</protein>
<dbReference type="Proteomes" id="UP000541535">
    <property type="component" value="Unassembled WGS sequence"/>
</dbReference>